<dbReference type="InterPro" id="IPR025110">
    <property type="entry name" value="AMP-bd_C"/>
</dbReference>
<dbReference type="InterPro" id="IPR042099">
    <property type="entry name" value="ANL_N_sf"/>
</dbReference>
<dbReference type="Pfam" id="PF00501">
    <property type="entry name" value="AMP-binding"/>
    <property type="match status" value="1"/>
</dbReference>
<dbReference type="GO" id="GO:0031956">
    <property type="term" value="F:medium-chain fatty acid-CoA ligase activity"/>
    <property type="evidence" value="ECO:0007669"/>
    <property type="project" value="TreeGrafter"/>
</dbReference>
<sequence length="551" mass="57800">MPDTAHTLDALLAGPLARQPDATAITTVDPETGAEQALSRRQFDTLVGRAAVWLQDQGVAQGDTVALWLVNRLDWLVLHLALARLGAAVLTVNTRYRGAEVSHLLAQARPRLLVLQQHFRRIDFGAVLQEIDPASAASLQQVVVVDAGAEGAAGARQLPATLLGRPTWRFDLASLPAGRCLAMADSQAAPDDPAILFTTSGTTSGPKLVVHTQRTVSLHVQHVAHAMGYHADGVRLLAALPFGGTFGYVSMLAALAAGKPVVAPHTFDAVEAARLLVAHRITHCFGSDEMFEALLAQAPDARAVPAYPHLRLCGFAAFRAGAAAVAADCIARGMPLAGLYGSSEVHALFAIQGLDRPLAERLEGGGMPVNPDAAIRVRDAESGALLPPGATGLLEFRAPSNFSGYLANPEATARAIDAEGWFSSGDIGQLRADGSFVYLTRAGDAIRLGGYLTAPAEIEEVLTAQPGVAAAQVVAVDLDGKARAVAFAIAAPGAAPDSAALLQAVRDRLAAYKVPARLWWVEAFPVVHSANGTKIQRTRLRDMAQARLAAE</sequence>
<feature type="domain" description="AMP-binding enzyme C-terminal" evidence="4">
    <location>
        <begin position="457"/>
        <end position="527"/>
    </location>
</feature>
<dbReference type="PANTHER" id="PTHR43201:SF5">
    <property type="entry name" value="MEDIUM-CHAIN ACYL-COA LIGASE ACSF2, MITOCHONDRIAL"/>
    <property type="match status" value="1"/>
</dbReference>
<feature type="domain" description="AMP-dependent synthetase/ligase" evidence="3">
    <location>
        <begin position="17"/>
        <end position="406"/>
    </location>
</feature>
<evidence type="ECO:0000259" key="3">
    <source>
        <dbReference type="Pfam" id="PF00501"/>
    </source>
</evidence>
<dbReference type="EMBL" id="BJCL01000001">
    <property type="protein sequence ID" value="GCL61584.1"/>
    <property type="molecule type" value="Genomic_DNA"/>
</dbReference>
<reference evidence="6" key="1">
    <citation type="submission" date="2019-03" db="EMBL/GenBank/DDBJ databases">
        <title>Aquabacterium pictum sp.nov., the first bacteriochlorophyll a-containing freshwater bacterium in the genus Aquabacterium of the class Betaproteobacteria.</title>
        <authorList>
            <person name="Hirose S."/>
            <person name="Tank M."/>
            <person name="Hara E."/>
            <person name="Tamaki H."/>
            <person name="Takaichi S."/>
            <person name="Haruta S."/>
            <person name="Hanada S."/>
        </authorList>
    </citation>
    <scope>NUCLEOTIDE SEQUENCE [LARGE SCALE GENOMIC DNA]</scope>
    <source>
        <strain evidence="6">W35</strain>
    </source>
</reference>
<dbReference type="PROSITE" id="PS00455">
    <property type="entry name" value="AMP_BINDING"/>
    <property type="match status" value="1"/>
</dbReference>
<evidence type="ECO:0000313" key="5">
    <source>
        <dbReference type="EMBL" id="GCL61584.1"/>
    </source>
</evidence>
<gene>
    <name evidence="5" type="ORF">AQPW35_06650</name>
</gene>
<dbReference type="GO" id="GO:0006631">
    <property type="term" value="P:fatty acid metabolic process"/>
    <property type="evidence" value="ECO:0007669"/>
    <property type="project" value="TreeGrafter"/>
</dbReference>
<dbReference type="Gene3D" id="3.30.300.30">
    <property type="match status" value="1"/>
</dbReference>
<keyword evidence="6" id="KW-1185">Reference proteome</keyword>
<dbReference type="InterPro" id="IPR045851">
    <property type="entry name" value="AMP-bd_C_sf"/>
</dbReference>
<dbReference type="CDD" id="cd04433">
    <property type="entry name" value="AFD_class_I"/>
    <property type="match status" value="1"/>
</dbReference>
<evidence type="ECO:0000313" key="6">
    <source>
        <dbReference type="Proteomes" id="UP000301751"/>
    </source>
</evidence>
<dbReference type="PANTHER" id="PTHR43201">
    <property type="entry name" value="ACYL-COA SYNTHETASE"/>
    <property type="match status" value="1"/>
</dbReference>
<evidence type="ECO:0000256" key="2">
    <source>
        <dbReference type="ARBA" id="ARBA00022598"/>
    </source>
</evidence>
<dbReference type="AlphaFoldDB" id="A0A480AIW6"/>
<proteinExistence type="inferred from homology"/>
<evidence type="ECO:0000256" key="1">
    <source>
        <dbReference type="ARBA" id="ARBA00006432"/>
    </source>
</evidence>
<dbReference type="Proteomes" id="UP000301751">
    <property type="component" value="Unassembled WGS sequence"/>
</dbReference>
<protein>
    <submittedName>
        <fullName evidence="5">Acyl-CoA synthetase</fullName>
    </submittedName>
</protein>
<dbReference type="Gene3D" id="3.40.50.12780">
    <property type="entry name" value="N-terminal domain of ligase-like"/>
    <property type="match status" value="1"/>
</dbReference>
<comment type="caution">
    <text evidence="5">The sequence shown here is derived from an EMBL/GenBank/DDBJ whole genome shotgun (WGS) entry which is preliminary data.</text>
</comment>
<keyword evidence="2" id="KW-0436">Ligase</keyword>
<evidence type="ECO:0000259" key="4">
    <source>
        <dbReference type="Pfam" id="PF13193"/>
    </source>
</evidence>
<dbReference type="InterPro" id="IPR020845">
    <property type="entry name" value="AMP-binding_CS"/>
</dbReference>
<organism evidence="5 6">
    <name type="scientific">Pseudaquabacterium pictum</name>
    <dbReference type="NCBI Taxonomy" id="2315236"/>
    <lineage>
        <taxon>Bacteria</taxon>
        <taxon>Pseudomonadati</taxon>
        <taxon>Pseudomonadota</taxon>
        <taxon>Betaproteobacteria</taxon>
        <taxon>Burkholderiales</taxon>
        <taxon>Sphaerotilaceae</taxon>
        <taxon>Pseudaquabacterium</taxon>
    </lineage>
</organism>
<dbReference type="Pfam" id="PF13193">
    <property type="entry name" value="AMP-binding_C"/>
    <property type="match status" value="1"/>
</dbReference>
<name>A0A480AIW6_9BURK</name>
<dbReference type="OrthoDB" id="8185589at2"/>
<accession>A0A480AIW6</accession>
<dbReference type="RefSeq" id="WP_137731316.1">
    <property type="nucleotide sequence ID" value="NZ_BJCL01000001.1"/>
</dbReference>
<comment type="similarity">
    <text evidence="1">Belongs to the ATP-dependent AMP-binding enzyme family.</text>
</comment>
<dbReference type="InterPro" id="IPR000873">
    <property type="entry name" value="AMP-dep_synth/lig_dom"/>
</dbReference>
<dbReference type="SUPFAM" id="SSF56801">
    <property type="entry name" value="Acetyl-CoA synthetase-like"/>
    <property type="match status" value="1"/>
</dbReference>